<organism evidence="1 2">
    <name type="scientific">Bradyrhizobium cytisi</name>
    <dbReference type="NCBI Taxonomy" id="515489"/>
    <lineage>
        <taxon>Bacteria</taxon>
        <taxon>Pseudomonadati</taxon>
        <taxon>Pseudomonadota</taxon>
        <taxon>Alphaproteobacteria</taxon>
        <taxon>Hyphomicrobiales</taxon>
        <taxon>Nitrobacteraceae</taxon>
        <taxon>Bradyrhizobium</taxon>
    </lineage>
</organism>
<sequence length="183" mass="20583">MIPFIKDYFNASWVVAHQQSFVVRDGSGKSSPKGCEPVVWAHLDFAPIAGPMFAALVDQSEGVPTRPYSRLMIAQTWHALSPPPQDCPLAFCDGASVHDTDSVVVNYRFFNTTTKLSVMHFNPAQRWYYFPEMTADEFILFKGYDSEVCCNAKAAHAAFDNRRAYPNAKPRVSVEGRFLVYFA</sequence>
<protein>
    <recommendedName>
        <fullName evidence="3">Methyltransferase</fullName>
    </recommendedName>
</protein>
<proteinExistence type="predicted"/>
<dbReference type="OrthoDB" id="5173234at2"/>
<keyword evidence="2" id="KW-1185">Reference proteome</keyword>
<comment type="caution">
    <text evidence="1">The sequence shown here is derived from an EMBL/GenBank/DDBJ whole genome shotgun (WGS) entry which is preliminary data.</text>
</comment>
<reference evidence="1 2" key="1">
    <citation type="submission" date="2019-08" db="EMBL/GenBank/DDBJ databases">
        <title>Bradyrhizobium hipponensis sp. nov., a rhizobium isolated from a Lupinus angustifolius root nodule in Tunisia.</title>
        <authorList>
            <person name="Off K."/>
            <person name="Rejili M."/>
            <person name="Mars M."/>
            <person name="Brachmann A."/>
            <person name="Marin M."/>
        </authorList>
    </citation>
    <scope>NUCLEOTIDE SEQUENCE [LARGE SCALE GENOMIC DNA]</scope>
    <source>
        <strain evidence="1 2">CTAW11</strain>
    </source>
</reference>
<dbReference type="PANTHER" id="PTHR34598">
    <property type="entry name" value="BLL6449 PROTEIN"/>
    <property type="match status" value="1"/>
</dbReference>
<dbReference type="GO" id="GO:0016491">
    <property type="term" value="F:oxidoreductase activity"/>
    <property type="evidence" value="ECO:0007669"/>
    <property type="project" value="InterPro"/>
</dbReference>
<evidence type="ECO:0008006" key="3">
    <source>
        <dbReference type="Google" id="ProtNLM"/>
    </source>
</evidence>
<evidence type="ECO:0000313" key="2">
    <source>
        <dbReference type="Proteomes" id="UP000324853"/>
    </source>
</evidence>
<dbReference type="Proteomes" id="UP000324853">
    <property type="component" value="Unassembled WGS sequence"/>
</dbReference>
<name>A0A5S4VUI6_9BRAD</name>
<dbReference type="InterPro" id="IPR044053">
    <property type="entry name" value="AsaB-like"/>
</dbReference>
<dbReference type="PANTHER" id="PTHR34598:SF3">
    <property type="entry name" value="OXIDOREDUCTASE AN1597"/>
    <property type="match status" value="1"/>
</dbReference>
<dbReference type="AlphaFoldDB" id="A0A5S4VUI6"/>
<dbReference type="NCBIfam" id="NF041278">
    <property type="entry name" value="CmcJ_NvfI_EfuI"/>
    <property type="match status" value="1"/>
</dbReference>
<accession>A0A5S4VUI6</accession>
<dbReference type="RefSeq" id="WP_148756722.1">
    <property type="nucleotide sequence ID" value="NZ_VSSR01000156.1"/>
</dbReference>
<dbReference type="EMBL" id="VSSR01000156">
    <property type="protein sequence ID" value="TYL69985.1"/>
    <property type="molecule type" value="Genomic_DNA"/>
</dbReference>
<gene>
    <name evidence="1" type="ORF">FXB38_42145</name>
</gene>
<evidence type="ECO:0000313" key="1">
    <source>
        <dbReference type="EMBL" id="TYL69985.1"/>
    </source>
</evidence>